<dbReference type="Proteomes" id="UP001207468">
    <property type="component" value="Unassembled WGS sequence"/>
</dbReference>
<proteinExistence type="predicted"/>
<keyword evidence="2" id="KW-1185">Reference proteome</keyword>
<gene>
    <name evidence="1" type="ORF">F5148DRAFT_1166626</name>
</gene>
<name>A0ACC0UL09_9AGAM</name>
<sequence length="76" mass="8141">MSSNVQCTALNNAIRAKGYTHSQLADRVGSTPERVTDILSGQAKPTQQEFDSLARTLGVTNPVSSCARYPNLQTSS</sequence>
<dbReference type="EMBL" id="JAGFNK010000014">
    <property type="protein sequence ID" value="KAI9511980.1"/>
    <property type="molecule type" value="Genomic_DNA"/>
</dbReference>
<reference evidence="1" key="1">
    <citation type="submission" date="2021-03" db="EMBL/GenBank/DDBJ databases">
        <title>Evolutionary priming and transition to the ectomycorrhizal habit in an iconic lineage of mushroom-forming fungi: is preadaptation a requirement?</title>
        <authorList>
            <consortium name="DOE Joint Genome Institute"/>
            <person name="Looney B.P."/>
            <person name="Miyauchi S."/>
            <person name="Morin E."/>
            <person name="Drula E."/>
            <person name="Courty P.E."/>
            <person name="Chicoki N."/>
            <person name="Fauchery L."/>
            <person name="Kohler A."/>
            <person name="Kuo A."/>
            <person name="LaButti K."/>
            <person name="Pangilinan J."/>
            <person name="Lipzen A."/>
            <person name="Riley R."/>
            <person name="Andreopoulos W."/>
            <person name="He G."/>
            <person name="Johnson J."/>
            <person name="Barry K.W."/>
            <person name="Grigoriev I.V."/>
            <person name="Nagy L."/>
            <person name="Hibbett D."/>
            <person name="Henrissat B."/>
            <person name="Matheny P.B."/>
            <person name="Labbe J."/>
            <person name="Martin A.F."/>
        </authorList>
    </citation>
    <scope>NUCLEOTIDE SEQUENCE</scope>
    <source>
        <strain evidence="1">BPL698</strain>
    </source>
</reference>
<organism evidence="1 2">
    <name type="scientific">Russula earlei</name>
    <dbReference type="NCBI Taxonomy" id="71964"/>
    <lineage>
        <taxon>Eukaryota</taxon>
        <taxon>Fungi</taxon>
        <taxon>Dikarya</taxon>
        <taxon>Basidiomycota</taxon>
        <taxon>Agaricomycotina</taxon>
        <taxon>Agaricomycetes</taxon>
        <taxon>Russulales</taxon>
        <taxon>Russulaceae</taxon>
        <taxon>Russula</taxon>
    </lineage>
</organism>
<protein>
    <submittedName>
        <fullName evidence="1">Uncharacterized protein</fullName>
    </submittedName>
</protein>
<evidence type="ECO:0000313" key="2">
    <source>
        <dbReference type="Proteomes" id="UP001207468"/>
    </source>
</evidence>
<evidence type="ECO:0000313" key="1">
    <source>
        <dbReference type="EMBL" id="KAI9511980.1"/>
    </source>
</evidence>
<accession>A0ACC0UL09</accession>
<comment type="caution">
    <text evidence="1">The sequence shown here is derived from an EMBL/GenBank/DDBJ whole genome shotgun (WGS) entry which is preliminary data.</text>
</comment>